<feature type="compositionally biased region" description="Polar residues" evidence="1">
    <location>
        <begin position="289"/>
        <end position="309"/>
    </location>
</feature>
<accession>A0A6S6T615</accession>
<dbReference type="EMBL" id="CACVAY010000052">
    <property type="protein sequence ID" value="CAA6811955.1"/>
    <property type="molecule type" value="Genomic_DNA"/>
</dbReference>
<reference evidence="2" key="1">
    <citation type="submission" date="2020-01" db="EMBL/GenBank/DDBJ databases">
        <authorList>
            <person name="Meier V. D."/>
            <person name="Meier V D."/>
        </authorList>
    </citation>
    <scope>NUCLEOTIDE SEQUENCE</scope>
    <source>
        <strain evidence="2">HLG_WM_MAG_07</strain>
    </source>
</reference>
<evidence type="ECO:0000313" key="2">
    <source>
        <dbReference type="EMBL" id="CAA6811955.1"/>
    </source>
</evidence>
<feature type="region of interest" description="Disordered" evidence="1">
    <location>
        <begin position="289"/>
        <end position="323"/>
    </location>
</feature>
<dbReference type="AlphaFoldDB" id="A0A6S6T615"/>
<organism evidence="2">
    <name type="scientific">uncultured Thiotrichaceae bacterium</name>
    <dbReference type="NCBI Taxonomy" id="298394"/>
    <lineage>
        <taxon>Bacteria</taxon>
        <taxon>Pseudomonadati</taxon>
        <taxon>Pseudomonadota</taxon>
        <taxon>Gammaproteobacteria</taxon>
        <taxon>Thiotrichales</taxon>
        <taxon>Thiotrichaceae</taxon>
        <taxon>environmental samples</taxon>
    </lineage>
</organism>
<evidence type="ECO:0000256" key="1">
    <source>
        <dbReference type="SAM" id="MobiDB-lite"/>
    </source>
</evidence>
<proteinExistence type="predicted"/>
<name>A0A6S6T615_9GAMM</name>
<gene>
    <name evidence="2" type="ORF">HELGO_WM14384</name>
</gene>
<protein>
    <submittedName>
        <fullName evidence="2">Uncharacterized protein</fullName>
    </submittedName>
</protein>
<sequence length="323" mass="37050">MKKILFIASCLPVAGILNSCSTRTTATNNYCQSYASKAVAQHQQNLQYQCGFQGLRWNNDLKGQHQWCNSVTPDLAQREHVQREQSLKSCFSQRPPGYIANNQPPIPAQCIDRQQNYTPIRRINSRNHYQNGSTTYQPIIDPKGYIQADLNYDRINDYVFIEQKQKQTRLAFCTSQPRTGQLKRKATRFKIYSEANPTTEISSQRIEYKKGKLLITDQYQEHNWGTDSIQGTYTFVPSLDDLTLTHFAKTSTSGDGYRSNRFEEYDLKRGRYHISATCGQFETGCQNQQTQGQLTPHSRPITLSQSPVSLSAEEPRRYATLHP</sequence>